<keyword evidence="8" id="KW-0406">Ion transport</keyword>
<feature type="transmembrane region" description="Helical" evidence="11">
    <location>
        <begin position="350"/>
        <end position="371"/>
    </location>
</feature>
<keyword evidence="6 11" id="KW-1133">Transmembrane helix</keyword>
<feature type="transmembrane region" description="Helical" evidence="11">
    <location>
        <begin position="318"/>
        <end position="338"/>
    </location>
</feature>
<evidence type="ECO:0000256" key="3">
    <source>
        <dbReference type="ARBA" id="ARBA00022448"/>
    </source>
</evidence>
<feature type="transmembrane region" description="Helical" evidence="11">
    <location>
        <begin position="289"/>
        <end position="311"/>
    </location>
</feature>
<feature type="transmembrane region" description="Helical" evidence="11">
    <location>
        <begin position="145"/>
        <end position="164"/>
    </location>
</feature>
<comment type="similarity">
    <text evidence="2">Belongs to the monovalent cation:proton antiporter 2 (CPA2) transporter (TC 2.A.37) family.</text>
</comment>
<feature type="transmembrane region" description="Helical" evidence="11">
    <location>
        <begin position="231"/>
        <end position="247"/>
    </location>
</feature>
<keyword evidence="14" id="KW-1185">Reference proteome</keyword>
<proteinExistence type="inferred from homology"/>
<dbReference type="RefSeq" id="WP_249513432.1">
    <property type="nucleotide sequence ID" value="NZ_CP093365.1"/>
</dbReference>
<keyword evidence="3" id="KW-0813">Transport</keyword>
<evidence type="ECO:0000256" key="5">
    <source>
        <dbReference type="ARBA" id="ARBA00022692"/>
    </source>
</evidence>
<feature type="transmembrane region" description="Helical" evidence="11">
    <location>
        <begin position="80"/>
        <end position="102"/>
    </location>
</feature>
<feature type="transmembrane region" description="Helical" evidence="11">
    <location>
        <begin position="51"/>
        <end position="68"/>
    </location>
</feature>
<gene>
    <name evidence="13" type="ORF">MOO47_03615</name>
</gene>
<evidence type="ECO:0000256" key="4">
    <source>
        <dbReference type="ARBA" id="ARBA00022449"/>
    </source>
</evidence>
<evidence type="ECO:0000313" key="14">
    <source>
        <dbReference type="Proteomes" id="UP000831947"/>
    </source>
</evidence>
<feature type="transmembrane region" description="Helical" evidence="11">
    <location>
        <begin position="206"/>
        <end position="225"/>
    </location>
</feature>
<accession>A0ABY4PF03</accession>
<sequence length="376" mass="41427">MHYILLLIIVWFGALFLGKLCTRIHLPSIIGQLLAGIIVGPTLLNWFQPDKITHLFADLGLIVLMFLAGMTSDWRTLRKYWRASLITALGGMLVPLILLIGWGRWQHLPMNSSVFVGIIFAATSVAVSVAVLQEWGQLKSKAGQIILGAAVIDDLLAILLVSVFNSLQHDGNGTVSLWWAVVYLLFIISAFWFIKKLFRFVQKYLALPQAVLLFSLIWCFGNAYLAELTGLSMVFGAFIAGLIWNELPNNQIINEQWTALSSGFLAPLFFLQVGLQLNLHTLNGNWINLLILLILAVLTKFIGAGLGALVVHLPWKSAGMIGVAMISRGEMALILVQIGLSKQLISGSNYALIVAVIILTTIITPLLLSLFKLKSR</sequence>
<dbReference type="PANTHER" id="PTHR43562">
    <property type="entry name" value="NAPA-TYPE SODIUM/HYDROGEN ANTIPORTER"/>
    <property type="match status" value="1"/>
</dbReference>
<dbReference type="InterPro" id="IPR006153">
    <property type="entry name" value="Cation/H_exchanger_TM"/>
</dbReference>
<keyword evidence="5 11" id="KW-0812">Transmembrane</keyword>
<dbReference type="InterPro" id="IPR038770">
    <property type="entry name" value="Na+/solute_symporter_sf"/>
</dbReference>
<evidence type="ECO:0000256" key="2">
    <source>
        <dbReference type="ARBA" id="ARBA00005551"/>
    </source>
</evidence>
<feature type="transmembrane region" description="Helical" evidence="11">
    <location>
        <begin position="176"/>
        <end position="194"/>
    </location>
</feature>
<evidence type="ECO:0000256" key="10">
    <source>
        <dbReference type="ARBA" id="ARBA00023201"/>
    </source>
</evidence>
<dbReference type="PANTHER" id="PTHR43562:SF3">
    <property type="entry name" value="SODIUM ION_PROTON EXCHANGER (EUROFUNG)"/>
    <property type="match status" value="1"/>
</dbReference>
<feature type="transmembrane region" description="Helical" evidence="11">
    <location>
        <begin position="259"/>
        <end position="277"/>
    </location>
</feature>
<feature type="domain" description="Cation/H+ exchanger transmembrane" evidence="12">
    <location>
        <begin position="15"/>
        <end position="368"/>
    </location>
</feature>
<evidence type="ECO:0000259" key="12">
    <source>
        <dbReference type="Pfam" id="PF00999"/>
    </source>
</evidence>
<name>A0ABY4PF03_9LACO</name>
<keyword evidence="7" id="KW-0915">Sodium</keyword>
<evidence type="ECO:0000313" key="13">
    <source>
        <dbReference type="EMBL" id="UQS84248.1"/>
    </source>
</evidence>
<evidence type="ECO:0000256" key="11">
    <source>
        <dbReference type="SAM" id="Phobius"/>
    </source>
</evidence>
<protein>
    <submittedName>
        <fullName evidence="13">Cation:proton antiporter</fullName>
    </submittedName>
</protein>
<keyword evidence="9 11" id="KW-0472">Membrane</keyword>
<feature type="transmembrane region" description="Helical" evidence="11">
    <location>
        <begin position="114"/>
        <end position="133"/>
    </location>
</feature>
<evidence type="ECO:0000256" key="9">
    <source>
        <dbReference type="ARBA" id="ARBA00023136"/>
    </source>
</evidence>
<evidence type="ECO:0000256" key="8">
    <source>
        <dbReference type="ARBA" id="ARBA00023065"/>
    </source>
</evidence>
<keyword evidence="4" id="KW-0050">Antiport</keyword>
<evidence type="ECO:0000256" key="7">
    <source>
        <dbReference type="ARBA" id="ARBA00023053"/>
    </source>
</evidence>
<comment type="subcellular location">
    <subcellularLocation>
        <location evidence="1">Membrane</location>
        <topology evidence="1">Multi-pass membrane protein</topology>
    </subcellularLocation>
</comment>
<evidence type="ECO:0000256" key="1">
    <source>
        <dbReference type="ARBA" id="ARBA00004141"/>
    </source>
</evidence>
<dbReference type="Proteomes" id="UP000831947">
    <property type="component" value="Chromosome"/>
</dbReference>
<dbReference type="Gene3D" id="1.20.1530.20">
    <property type="match status" value="1"/>
</dbReference>
<organism evidence="13 14">
    <name type="scientific">Bombilactobacillus thymidiniphilus</name>
    <dbReference type="NCBI Taxonomy" id="2923363"/>
    <lineage>
        <taxon>Bacteria</taxon>
        <taxon>Bacillati</taxon>
        <taxon>Bacillota</taxon>
        <taxon>Bacilli</taxon>
        <taxon>Lactobacillales</taxon>
        <taxon>Lactobacillaceae</taxon>
        <taxon>Bombilactobacillus</taxon>
    </lineage>
</organism>
<evidence type="ECO:0000256" key="6">
    <source>
        <dbReference type="ARBA" id="ARBA00022989"/>
    </source>
</evidence>
<keyword evidence="10" id="KW-0739">Sodium transport</keyword>
<dbReference type="Pfam" id="PF00999">
    <property type="entry name" value="Na_H_Exchanger"/>
    <property type="match status" value="1"/>
</dbReference>
<reference evidence="13 14" key="1">
    <citation type="journal article" date="2022" name="Int. J. Syst. Evol. Microbiol.">
        <title>Apilactobacillus apisilvae sp. nov., Nicolia spurrieriana gen. nov. sp. nov., Bombilactobacillus folatiphilus sp. nov. and Bombilactobacillus thymidiniphilus sp. nov., four new lactic acid bacterial isolates from stingless bees Tetragonula carbonaria and Austroplebeia australis.</title>
        <authorList>
            <person name="Oliphant S.A."/>
            <person name="Watson-Haigh N.S."/>
            <person name="Sumby K.M."/>
            <person name="Gardner J."/>
            <person name="Groom S."/>
            <person name="Jiranek V."/>
        </authorList>
    </citation>
    <scope>NUCLEOTIDE SEQUENCE [LARGE SCALE GENOMIC DNA]</scope>
    <source>
        <strain evidence="13 14">SG4_A1</strain>
    </source>
</reference>
<dbReference type="EMBL" id="CP093365">
    <property type="protein sequence ID" value="UQS84248.1"/>
    <property type="molecule type" value="Genomic_DNA"/>
</dbReference>